<dbReference type="EMBL" id="VFPP01000001">
    <property type="protein sequence ID" value="TQM83716.1"/>
    <property type="molecule type" value="Genomic_DNA"/>
</dbReference>
<keyword evidence="2" id="KW-1185">Reference proteome</keyword>
<dbReference type="RefSeq" id="WP_141981676.1">
    <property type="nucleotide sequence ID" value="NZ_VFPP01000001.1"/>
</dbReference>
<accession>A0A543JLJ0</accession>
<dbReference type="Proteomes" id="UP000316628">
    <property type="component" value="Unassembled WGS sequence"/>
</dbReference>
<dbReference type="AlphaFoldDB" id="A0A543JLJ0"/>
<comment type="caution">
    <text evidence="1">The sequence shown here is derived from an EMBL/GenBank/DDBJ whole genome shotgun (WGS) entry which is preliminary data.</text>
</comment>
<protein>
    <submittedName>
        <fullName evidence="1">Uncharacterized protein</fullName>
    </submittedName>
</protein>
<gene>
    <name evidence="1" type="ORF">FHX81_6143</name>
</gene>
<name>A0A543JLJ0_9PSEU</name>
<sequence>MGSNGLETALECVARGWPVVPGALWVGDIYVDPVTNSERDALALSSSAMATLDPAEVRRLWPVTEGNVTRSALAVLGSLMTAVVVEPELARRVVTSEAFRASPSPVVLLPVPTLGLMIESAVVVVSSADGLDEKLVFPSGGLLPLPPAVVEGEPTRWLVSPADCDGLMSGPELARLLALEASNRR</sequence>
<organism evidence="1 2">
    <name type="scientific">Saccharothrix saharensis</name>
    <dbReference type="NCBI Taxonomy" id="571190"/>
    <lineage>
        <taxon>Bacteria</taxon>
        <taxon>Bacillati</taxon>
        <taxon>Actinomycetota</taxon>
        <taxon>Actinomycetes</taxon>
        <taxon>Pseudonocardiales</taxon>
        <taxon>Pseudonocardiaceae</taxon>
        <taxon>Saccharothrix</taxon>
    </lineage>
</organism>
<evidence type="ECO:0000313" key="1">
    <source>
        <dbReference type="EMBL" id="TQM83716.1"/>
    </source>
</evidence>
<reference evidence="1 2" key="1">
    <citation type="submission" date="2019-06" db="EMBL/GenBank/DDBJ databases">
        <title>Sequencing the genomes of 1000 actinobacteria strains.</title>
        <authorList>
            <person name="Klenk H.-P."/>
        </authorList>
    </citation>
    <scope>NUCLEOTIDE SEQUENCE [LARGE SCALE GENOMIC DNA]</scope>
    <source>
        <strain evidence="1 2">DSM 45456</strain>
    </source>
</reference>
<dbReference type="OrthoDB" id="3690636at2"/>
<evidence type="ECO:0000313" key="2">
    <source>
        <dbReference type="Proteomes" id="UP000316628"/>
    </source>
</evidence>
<proteinExistence type="predicted"/>